<feature type="transmembrane region" description="Helical" evidence="1">
    <location>
        <begin position="170"/>
        <end position="191"/>
    </location>
</feature>
<evidence type="ECO:0000313" key="2">
    <source>
        <dbReference type="EMBL" id="CAE7637001.1"/>
    </source>
</evidence>
<name>A0A812VES5_9DINO</name>
<comment type="caution">
    <text evidence="2">The sequence shown here is derived from an EMBL/GenBank/DDBJ whole genome shotgun (WGS) entry which is preliminary data.</text>
</comment>
<keyword evidence="1" id="KW-1133">Transmembrane helix</keyword>
<protein>
    <submittedName>
        <fullName evidence="2">Uncharacterized protein</fullName>
    </submittedName>
</protein>
<keyword evidence="3" id="KW-1185">Reference proteome</keyword>
<accession>A0A812VES5</accession>
<reference evidence="2" key="1">
    <citation type="submission" date="2021-02" db="EMBL/GenBank/DDBJ databases">
        <authorList>
            <person name="Dougan E. K."/>
            <person name="Rhodes N."/>
            <person name="Thang M."/>
            <person name="Chan C."/>
        </authorList>
    </citation>
    <scope>NUCLEOTIDE SEQUENCE</scope>
</reference>
<dbReference type="EMBL" id="CAJNJA010030008">
    <property type="protein sequence ID" value="CAE7637001.1"/>
    <property type="molecule type" value="Genomic_DNA"/>
</dbReference>
<feature type="non-terminal residue" evidence="2">
    <location>
        <position position="213"/>
    </location>
</feature>
<dbReference type="OrthoDB" id="415266at2759"/>
<feature type="transmembrane region" description="Helical" evidence="1">
    <location>
        <begin position="75"/>
        <end position="93"/>
    </location>
</feature>
<sequence length="213" mass="22618">MGVGLPVQREGYWTPAATPGQCDFSVLRCRSAAQCPMNVLGGCADGRTGMACNNCQQGSFATEDGSCQKCQAADALPATIMAIVALLILILLLSSINADLNQQSLSILTVAAIGGQMVMAVQALGSIRQLTVNWVPPVHDLIQLTQLLTFDFDIIRISCVYGVDSPVLKFVSQLLACPAGFGIILTAWGLAKLRGKQMSWDSVFNLCGVMMFA</sequence>
<feature type="transmembrane region" description="Helical" evidence="1">
    <location>
        <begin position="105"/>
        <end position="127"/>
    </location>
</feature>
<evidence type="ECO:0000256" key="1">
    <source>
        <dbReference type="SAM" id="Phobius"/>
    </source>
</evidence>
<keyword evidence="1" id="KW-0812">Transmembrane</keyword>
<dbReference type="AlphaFoldDB" id="A0A812VES5"/>
<dbReference type="Proteomes" id="UP000601435">
    <property type="component" value="Unassembled WGS sequence"/>
</dbReference>
<proteinExistence type="predicted"/>
<gene>
    <name evidence="2" type="ORF">SNEC2469_LOCUS17982</name>
</gene>
<organism evidence="2 3">
    <name type="scientific">Symbiodinium necroappetens</name>
    <dbReference type="NCBI Taxonomy" id="1628268"/>
    <lineage>
        <taxon>Eukaryota</taxon>
        <taxon>Sar</taxon>
        <taxon>Alveolata</taxon>
        <taxon>Dinophyceae</taxon>
        <taxon>Suessiales</taxon>
        <taxon>Symbiodiniaceae</taxon>
        <taxon>Symbiodinium</taxon>
    </lineage>
</organism>
<evidence type="ECO:0000313" key="3">
    <source>
        <dbReference type="Proteomes" id="UP000601435"/>
    </source>
</evidence>
<keyword evidence="1" id="KW-0472">Membrane</keyword>